<reference evidence="1 2" key="1">
    <citation type="submission" date="2014-04" db="EMBL/GenBank/DDBJ databases">
        <authorList>
            <consortium name="DOE Joint Genome Institute"/>
            <person name="Kuo A."/>
            <person name="Ruytinx J."/>
            <person name="Rineau F."/>
            <person name="Colpaert J."/>
            <person name="Kohler A."/>
            <person name="Nagy L.G."/>
            <person name="Floudas D."/>
            <person name="Copeland A."/>
            <person name="Barry K.W."/>
            <person name="Cichocki N."/>
            <person name="Veneault-Fourrey C."/>
            <person name="LaButti K."/>
            <person name="Lindquist E.A."/>
            <person name="Lipzen A."/>
            <person name="Lundell T."/>
            <person name="Morin E."/>
            <person name="Murat C."/>
            <person name="Sun H."/>
            <person name="Tunlid A."/>
            <person name="Henrissat B."/>
            <person name="Grigoriev I.V."/>
            <person name="Hibbett D.S."/>
            <person name="Martin F."/>
            <person name="Nordberg H.P."/>
            <person name="Cantor M.N."/>
            <person name="Hua S.X."/>
        </authorList>
    </citation>
    <scope>NUCLEOTIDE SEQUENCE [LARGE SCALE GENOMIC DNA]</scope>
    <source>
        <strain evidence="1 2">UH-Slu-Lm8-n1</strain>
    </source>
</reference>
<keyword evidence="2" id="KW-1185">Reference proteome</keyword>
<sequence length="100" mass="11552">MHPHPHWRHQMFHSRFHQSPGREWFHRGPKSQNVAVGFQAVDCCKNNNRMREKSDLNLTHVFRVTVGFRLEGDAFLTIAESRVQPGDSSSAIELTVIEKS</sequence>
<dbReference type="Proteomes" id="UP000054485">
    <property type="component" value="Unassembled WGS sequence"/>
</dbReference>
<name>A0A0D0AYI9_9AGAM</name>
<dbReference type="AlphaFoldDB" id="A0A0D0AYI9"/>
<protein>
    <submittedName>
        <fullName evidence="1">Uncharacterized protein</fullName>
    </submittedName>
</protein>
<evidence type="ECO:0000313" key="1">
    <source>
        <dbReference type="EMBL" id="KIK42849.1"/>
    </source>
</evidence>
<accession>A0A0D0AYI9</accession>
<dbReference type="HOGENOM" id="CLU_2307932_0_0_1"/>
<dbReference type="EMBL" id="KN835228">
    <property type="protein sequence ID" value="KIK42849.1"/>
    <property type="molecule type" value="Genomic_DNA"/>
</dbReference>
<evidence type="ECO:0000313" key="2">
    <source>
        <dbReference type="Proteomes" id="UP000054485"/>
    </source>
</evidence>
<reference evidence="2" key="2">
    <citation type="submission" date="2015-01" db="EMBL/GenBank/DDBJ databases">
        <title>Evolutionary Origins and Diversification of the Mycorrhizal Mutualists.</title>
        <authorList>
            <consortium name="DOE Joint Genome Institute"/>
            <consortium name="Mycorrhizal Genomics Consortium"/>
            <person name="Kohler A."/>
            <person name="Kuo A."/>
            <person name="Nagy L.G."/>
            <person name="Floudas D."/>
            <person name="Copeland A."/>
            <person name="Barry K.W."/>
            <person name="Cichocki N."/>
            <person name="Veneault-Fourrey C."/>
            <person name="LaButti K."/>
            <person name="Lindquist E.A."/>
            <person name="Lipzen A."/>
            <person name="Lundell T."/>
            <person name="Morin E."/>
            <person name="Murat C."/>
            <person name="Riley R."/>
            <person name="Ohm R."/>
            <person name="Sun H."/>
            <person name="Tunlid A."/>
            <person name="Henrissat B."/>
            <person name="Grigoriev I.V."/>
            <person name="Hibbett D.S."/>
            <person name="Martin F."/>
        </authorList>
    </citation>
    <scope>NUCLEOTIDE SEQUENCE [LARGE SCALE GENOMIC DNA]</scope>
    <source>
        <strain evidence="2">UH-Slu-Lm8-n1</strain>
    </source>
</reference>
<dbReference type="InParanoid" id="A0A0D0AYI9"/>
<organism evidence="1 2">
    <name type="scientific">Suillus luteus UH-Slu-Lm8-n1</name>
    <dbReference type="NCBI Taxonomy" id="930992"/>
    <lineage>
        <taxon>Eukaryota</taxon>
        <taxon>Fungi</taxon>
        <taxon>Dikarya</taxon>
        <taxon>Basidiomycota</taxon>
        <taxon>Agaricomycotina</taxon>
        <taxon>Agaricomycetes</taxon>
        <taxon>Agaricomycetidae</taxon>
        <taxon>Boletales</taxon>
        <taxon>Suillineae</taxon>
        <taxon>Suillaceae</taxon>
        <taxon>Suillus</taxon>
    </lineage>
</organism>
<gene>
    <name evidence="1" type="ORF">CY34DRAFT_804511</name>
</gene>
<proteinExistence type="predicted"/>